<evidence type="ECO:0000256" key="7">
    <source>
        <dbReference type="ARBA" id="ARBA00023136"/>
    </source>
</evidence>
<keyword evidence="6 8" id="KW-1133">Transmembrane helix</keyword>
<dbReference type="RefSeq" id="WP_092266055.1">
    <property type="nucleotide sequence ID" value="NZ_BJOE01000019.1"/>
</dbReference>
<dbReference type="PANTHER" id="PTHR30472">
    <property type="entry name" value="FERRIC ENTEROBACTIN TRANSPORT SYSTEM PERMEASE PROTEIN"/>
    <property type="match status" value="1"/>
</dbReference>
<keyword evidence="4" id="KW-1003">Cell membrane</keyword>
<feature type="transmembrane region" description="Helical" evidence="8">
    <location>
        <begin position="133"/>
        <end position="152"/>
    </location>
</feature>
<evidence type="ECO:0000256" key="8">
    <source>
        <dbReference type="SAM" id="Phobius"/>
    </source>
</evidence>
<dbReference type="SUPFAM" id="SSF81345">
    <property type="entry name" value="ABC transporter involved in vitamin B12 uptake, BtuC"/>
    <property type="match status" value="1"/>
</dbReference>
<evidence type="ECO:0000313" key="10">
    <source>
        <dbReference type="Proteomes" id="UP000198915"/>
    </source>
</evidence>
<proteinExistence type="inferred from homology"/>
<evidence type="ECO:0000256" key="3">
    <source>
        <dbReference type="ARBA" id="ARBA00022448"/>
    </source>
</evidence>
<dbReference type="InterPro" id="IPR000522">
    <property type="entry name" value="ABC_transptr_permease_BtuC"/>
</dbReference>
<accession>A0A1I3L1Y7</accession>
<feature type="transmembrane region" description="Helical" evidence="8">
    <location>
        <begin position="290"/>
        <end position="309"/>
    </location>
</feature>
<dbReference type="Proteomes" id="UP000198915">
    <property type="component" value="Unassembled WGS sequence"/>
</dbReference>
<dbReference type="GO" id="GO:0033214">
    <property type="term" value="P:siderophore-iron import into cell"/>
    <property type="evidence" value="ECO:0007669"/>
    <property type="project" value="TreeGrafter"/>
</dbReference>
<evidence type="ECO:0000256" key="5">
    <source>
        <dbReference type="ARBA" id="ARBA00022692"/>
    </source>
</evidence>
<keyword evidence="7 8" id="KW-0472">Membrane</keyword>
<keyword evidence="5 8" id="KW-0812">Transmembrane</keyword>
<feature type="transmembrane region" description="Helical" evidence="8">
    <location>
        <begin position="107"/>
        <end position="127"/>
    </location>
</feature>
<comment type="subcellular location">
    <subcellularLocation>
        <location evidence="1">Cell membrane</location>
        <topology evidence="1">Multi-pass membrane protein</topology>
    </subcellularLocation>
</comment>
<dbReference type="CDD" id="cd06550">
    <property type="entry name" value="TM_ABC_iron-siderophores_like"/>
    <property type="match status" value="1"/>
</dbReference>
<dbReference type="GO" id="GO:0022857">
    <property type="term" value="F:transmembrane transporter activity"/>
    <property type="evidence" value="ECO:0007669"/>
    <property type="project" value="InterPro"/>
</dbReference>
<dbReference type="Gene3D" id="1.10.3470.10">
    <property type="entry name" value="ABC transporter involved in vitamin B12 uptake, BtuC"/>
    <property type="match status" value="1"/>
</dbReference>
<gene>
    <name evidence="9" type="ORF">SAMN05518846_101159</name>
</gene>
<evidence type="ECO:0000256" key="2">
    <source>
        <dbReference type="ARBA" id="ARBA00007935"/>
    </source>
</evidence>
<keyword evidence="3" id="KW-0813">Transport</keyword>
<dbReference type="FunFam" id="1.10.3470.10:FF:000001">
    <property type="entry name" value="Vitamin B12 ABC transporter permease BtuC"/>
    <property type="match status" value="1"/>
</dbReference>
<dbReference type="AlphaFoldDB" id="A0A1I3L1Y7"/>
<feature type="transmembrane region" description="Helical" evidence="8">
    <location>
        <begin position="252"/>
        <end position="278"/>
    </location>
</feature>
<protein>
    <submittedName>
        <fullName evidence="9">Iron complex transport system permease protein</fullName>
    </submittedName>
</protein>
<evidence type="ECO:0000256" key="4">
    <source>
        <dbReference type="ARBA" id="ARBA00022475"/>
    </source>
</evidence>
<feature type="transmembrane region" description="Helical" evidence="8">
    <location>
        <begin position="209"/>
        <end position="231"/>
    </location>
</feature>
<evidence type="ECO:0000256" key="6">
    <source>
        <dbReference type="ARBA" id="ARBA00022989"/>
    </source>
</evidence>
<reference evidence="10" key="1">
    <citation type="submission" date="2016-10" db="EMBL/GenBank/DDBJ databases">
        <authorList>
            <person name="Varghese N."/>
            <person name="Submissions S."/>
        </authorList>
    </citation>
    <scope>NUCLEOTIDE SEQUENCE [LARGE SCALE GENOMIC DNA]</scope>
    <source>
        <strain evidence="10">OK042</strain>
    </source>
</reference>
<name>A0A1I3L1Y7_9BACL</name>
<evidence type="ECO:0000256" key="1">
    <source>
        <dbReference type="ARBA" id="ARBA00004651"/>
    </source>
</evidence>
<dbReference type="Pfam" id="PF01032">
    <property type="entry name" value="FecCD"/>
    <property type="match status" value="1"/>
</dbReference>
<dbReference type="STRING" id="1884381.SAMN05518846_101159"/>
<feature type="transmembrane region" description="Helical" evidence="8">
    <location>
        <begin position="321"/>
        <end position="341"/>
    </location>
</feature>
<dbReference type="GO" id="GO:0005886">
    <property type="term" value="C:plasma membrane"/>
    <property type="evidence" value="ECO:0007669"/>
    <property type="project" value="UniProtKB-SubCell"/>
</dbReference>
<dbReference type="PANTHER" id="PTHR30472:SF24">
    <property type="entry name" value="FERRIC ENTEROBACTIN TRANSPORT SYSTEM PERMEASE PROTEIN FEPG"/>
    <property type="match status" value="1"/>
</dbReference>
<feature type="transmembrane region" description="Helical" evidence="8">
    <location>
        <begin position="164"/>
        <end position="189"/>
    </location>
</feature>
<comment type="similarity">
    <text evidence="2">Belongs to the binding-protein-dependent transport system permease family. FecCD subfamily.</text>
</comment>
<organism evidence="9 10">
    <name type="scientific">Brevibacillus centrosporus</name>
    <dbReference type="NCBI Taxonomy" id="54910"/>
    <lineage>
        <taxon>Bacteria</taxon>
        <taxon>Bacillati</taxon>
        <taxon>Bacillota</taxon>
        <taxon>Bacilli</taxon>
        <taxon>Bacillales</taxon>
        <taxon>Paenibacillaceae</taxon>
        <taxon>Brevibacillus</taxon>
    </lineage>
</organism>
<evidence type="ECO:0000313" key="9">
    <source>
        <dbReference type="EMBL" id="SFI78656.1"/>
    </source>
</evidence>
<sequence length="346" mass="36199">MNRLFTMRSKTGRYSFLVDRKTVVILTVLFVCTVAGLILSIQAGSKTISFGDVVLTLLGQGTPDNKLVIGTLRMPRVILAVLVGAALSVSGALLQGVVRNPLASPDIIGITGGAAFAAVAFITYTAGAVSVRWLPLAAFCGAALVSALIYFLAWNKGVTSTRLVLIGIGVAATTSALTMLMLVLSPITAASKAYIWMTGSIYGASWENVYSLLPWVLIFIPLALLYARSVNVQELGDDMARGLGASVQLHRVILLFISVALAGSAVAVAGAIGFIGLIAPHIARKLVGSAHGGLIPVAALIGSLMLLLADTVARTLFQPQDIPAGVFTASIGAPFFIYLLYKNRNQ</sequence>
<dbReference type="InterPro" id="IPR037294">
    <property type="entry name" value="ABC_BtuC-like"/>
</dbReference>
<dbReference type="EMBL" id="FORT01000001">
    <property type="protein sequence ID" value="SFI78656.1"/>
    <property type="molecule type" value="Genomic_DNA"/>
</dbReference>
<feature type="transmembrane region" description="Helical" evidence="8">
    <location>
        <begin position="77"/>
        <end position="95"/>
    </location>
</feature>
<keyword evidence="10" id="KW-1185">Reference proteome</keyword>
<feature type="transmembrane region" description="Helical" evidence="8">
    <location>
        <begin position="21"/>
        <end position="41"/>
    </location>
</feature>